<proteinExistence type="predicted"/>
<sequence length="65" mass="7007">MNLKGWSGGFRRLVSAPEQSSSRRPDDRDDGLGVPVVAGPRPRRGGAQARPPEPEREDELVGLNG</sequence>
<dbReference type="Proteomes" id="UP001595979">
    <property type="component" value="Unassembled WGS sequence"/>
</dbReference>
<protein>
    <submittedName>
        <fullName evidence="2">Uncharacterized protein</fullName>
    </submittedName>
</protein>
<dbReference type="RefSeq" id="WP_380051263.1">
    <property type="nucleotide sequence ID" value="NZ_JBHSOH010000032.1"/>
</dbReference>
<dbReference type="EMBL" id="JBHSOH010000032">
    <property type="protein sequence ID" value="MFC5849809.1"/>
    <property type="molecule type" value="Genomic_DNA"/>
</dbReference>
<gene>
    <name evidence="2" type="ORF">ACFPQ6_16010</name>
</gene>
<name>A0ABW1DRS6_9DEIO</name>
<comment type="caution">
    <text evidence="2">The sequence shown here is derived from an EMBL/GenBank/DDBJ whole genome shotgun (WGS) entry which is preliminary data.</text>
</comment>
<feature type="compositionally biased region" description="Acidic residues" evidence="1">
    <location>
        <begin position="55"/>
        <end position="65"/>
    </location>
</feature>
<reference evidence="3" key="1">
    <citation type="journal article" date="2019" name="Int. J. Syst. Evol. Microbiol.">
        <title>The Global Catalogue of Microorganisms (GCM) 10K type strain sequencing project: providing services to taxonomists for standard genome sequencing and annotation.</title>
        <authorList>
            <consortium name="The Broad Institute Genomics Platform"/>
            <consortium name="The Broad Institute Genome Sequencing Center for Infectious Disease"/>
            <person name="Wu L."/>
            <person name="Ma J."/>
        </authorList>
    </citation>
    <scope>NUCLEOTIDE SEQUENCE [LARGE SCALE GENOMIC DNA]</scope>
    <source>
        <strain evidence="3">CGMCC 1.15053</strain>
    </source>
</reference>
<feature type="compositionally biased region" description="Low complexity" evidence="1">
    <location>
        <begin position="33"/>
        <end position="50"/>
    </location>
</feature>
<organism evidence="2 3">
    <name type="scientific">Deinococcus petrolearius</name>
    <dbReference type="NCBI Taxonomy" id="1751295"/>
    <lineage>
        <taxon>Bacteria</taxon>
        <taxon>Thermotogati</taxon>
        <taxon>Deinococcota</taxon>
        <taxon>Deinococci</taxon>
        <taxon>Deinococcales</taxon>
        <taxon>Deinococcaceae</taxon>
        <taxon>Deinococcus</taxon>
    </lineage>
</organism>
<keyword evidence="3" id="KW-1185">Reference proteome</keyword>
<evidence type="ECO:0000313" key="2">
    <source>
        <dbReference type="EMBL" id="MFC5849809.1"/>
    </source>
</evidence>
<feature type="region of interest" description="Disordered" evidence="1">
    <location>
        <begin position="1"/>
        <end position="65"/>
    </location>
</feature>
<evidence type="ECO:0000256" key="1">
    <source>
        <dbReference type="SAM" id="MobiDB-lite"/>
    </source>
</evidence>
<accession>A0ABW1DRS6</accession>
<feature type="compositionally biased region" description="Basic and acidic residues" evidence="1">
    <location>
        <begin position="21"/>
        <end position="31"/>
    </location>
</feature>
<evidence type="ECO:0000313" key="3">
    <source>
        <dbReference type="Proteomes" id="UP001595979"/>
    </source>
</evidence>